<name>K6Y8G4_9ALTE</name>
<organism evidence="2 3">
    <name type="scientific">Aliiglaciecola lipolytica E3</name>
    <dbReference type="NCBI Taxonomy" id="1127673"/>
    <lineage>
        <taxon>Bacteria</taxon>
        <taxon>Pseudomonadati</taxon>
        <taxon>Pseudomonadota</taxon>
        <taxon>Gammaproteobacteria</taxon>
        <taxon>Alteromonadales</taxon>
        <taxon>Alteromonadaceae</taxon>
        <taxon>Aliiglaciecola</taxon>
    </lineage>
</organism>
<dbReference type="EMBL" id="BAEN01000037">
    <property type="protein sequence ID" value="GAC14497.1"/>
    <property type="molecule type" value="Genomic_DNA"/>
</dbReference>
<dbReference type="GO" id="GO:0003677">
    <property type="term" value="F:DNA binding"/>
    <property type="evidence" value="ECO:0007669"/>
    <property type="project" value="InterPro"/>
</dbReference>
<gene>
    <name evidence="2" type="ORF">GLIP_1869</name>
</gene>
<accession>K6Y8G4</accession>
<dbReference type="Pfam" id="PF20432">
    <property type="entry name" value="Xre-like-HTH"/>
    <property type="match status" value="1"/>
</dbReference>
<dbReference type="InterPro" id="IPR046847">
    <property type="entry name" value="Xre-like_HTH"/>
</dbReference>
<evidence type="ECO:0000313" key="3">
    <source>
        <dbReference type="Proteomes" id="UP000006334"/>
    </source>
</evidence>
<dbReference type="AlphaFoldDB" id="K6Y8G4"/>
<evidence type="ECO:0000259" key="1">
    <source>
        <dbReference type="Pfam" id="PF20432"/>
    </source>
</evidence>
<dbReference type="STRING" id="1127673.GLIP_1869"/>
<sequence>MCYRKVLRREIDLPISDIEMHEAICKGLPFSVFIRISTTTDMQHKELATCLAISTRTLNKRKQSGTFTQNESDRLYRFTEILAVTAD</sequence>
<dbReference type="OrthoDB" id="8595277at2"/>
<feature type="domain" description="Antitoxin Xre-like helix-turn-helix" evidence="1">
    <location>
        <begin position="20"/>
        <end position="78"/>
    </location>
</feature>
<dbReference type="Proteomes" id="UP000006334">
    <property type="component" value="Unassembled WGS sequence"/>
</dbReference>
<comment type="caution">
    <text evidence="2">The sequence shown here is derived from an EMBL/GenBank/DDBJ whole genome shotgun (WGS) entry which is preliminary data.</text>
</comment>
<evidence type="ECO:0000313" key="2">
    <source>
        <dbReference type="EMBL" id="GAC14497.1"/>
    </source>
</evidence>
<reference evidence="2 3" key="1">
    <citation type="journal article" date="2017" name="Antonie Van Leeuwenhoek">
        <title>Rhizobium rhizosphaerae sp. nov., a novel species isolated from rice rhizosphere.</title>
        <authorList>
            <person name="Zhao J.J."/>
            <person name="Zhang J."/>
            <person name="Zhang R.J."/>
            <person name="Zhang C.W."/>
            <person name="Yin H.Q."/>
            <person name="Zhang X.X."/>
        </authorList>
    </citation>
    <scope>NUCLEOTIDE SEQUENCE [LARGE SCALE GENOMIC DNA]</scope>
    <source>
        <strain evidence="2 3">E3</strain>
    </source>
</reference>
<keyword evidence="3" id="KW-1185">Reference proteome</keyword>
<proteinExistence type="predicted"/>
<dbReference type="RefSeq" id="WP_008844313.1">
    <property type="nucleotide sequence ID" value="NZ_BAEN01000037.1"/>
</dbReference>
<protein>
    <recommendedName>
        <fullName evidence="1">Antitoxin Xre-like helix-turn-helix domain-containing protein</fullName>
    </recommendedName>
</protein>